<evidence type="ECO:0000259" key="9">
    <source>
        <dbReference type="Pfam" id="PF01163"/>
    </source>
</evidence>
<dbReference type="GO" id="GO:0005524">
    <property type="term" value="F:ATP binding"/>
    <property type="evidence" value="ECO:0007669"/>
    <property type="project" value="UniProtKB-KW"/>
</dbReference>
<dbReference type="Proteomes" id="UP000219042">
    <property type="component" value="Unassembled WGS sequence"/>
</dbReference>
<keyword evidence="6" id="KW-0067">ATP-binding</keyword>
<dbReference type="AlphaFoldDB" id="A0A240E694"/>
<dbReference type="GO" id="GO:0004674">
    <property type="term" value="F:protein serine/threonine kinase activity"/>
    <property type="evidence" value="ECO:0007669"/>
    <property type="project" value="UniProtKB-KW"/>
</dbReference>
<evidence type="ECO:0000256" key="3">
    <source>
        <dbReference type="ARBA" id="ARBA00022679"/>
    </source>
</evidence>
<evidence type="ECO:0000256" key="7">
    <source>
        <dbReference type="ARBA" id="ARBA00047899"/>
    </source>
</evidence>
<keyword evidence="5" id="KW-0418">Kinase</keyword>
<dbReference type="EMBL" id="OANT01000003">
    <property type="protein sequence ID" value="SNX44277.1"/>
    <property type="molecule type" value="Genomic_DNA"/>
</dbReference>
<gene>
    <name evidence="10" type="ORF">SAMN05421731_10311</name>
</gene>
<protein>
    <recommendedName>
        <fullName evidence="1">non-specific serine/threonine protein kinase</fullName>
        <ecNumber evidence="1">2.7.11.1</ecNumber>
    </recommendedName>
</protein>
<organism evidence="10 11">
    <name type="scientific">Acinetobacter puyangensis</name>
    <dbReference type="NCBI Taxonomy" id="1096779"/>
    <lineage>
        <taxon>Bacteria</taxon>
        <taxon>Pseudomonadati</taxon>
        <taxon>Pseudomonadota</taxon>
        <taxon>Gammaproteobacteria</taxon>
        <taxon>Moraxellales</taxon>
        <taxon>Moraxellaceae</taxon>
        <taxon>Acinetobacter</taxon>
    </lineage>
</organism>
<comment type="catalytic activity">
    <reaction evidence="8">
        <text>L-seryl-[protein] + ATP = O-phospho-L-seryl-[protein] + ADP + H(+)</text>
        <dbReference type="Rhea" id="RHEA:17989"/>
        <dbReference type="Rhea" id="RHEA-COMP:9863"/>
        <dbReference type="Rhea" id="RHEA-COMP:11604"/>
        <dbReference type="ChEBI" id="CHEBI:15378"/>
        <dbReference type="ChEBI" id="CHEBI:29999"/>
        <dbReference type="ChEBI" id="CHEBI:30616"/>
        <dbReference type="ChEBI" id="CHEBI:83421"/>
        <dbReference type="ChEBI" id="CHEBI:456216"/>
        <dbReference type="EC" id="2.7.11.1"/>
    </reaction>
</comment>
<proteinExistence type="predicted"/>
<evidence type="ECO:0000256" key="1">
    <source>
        <dbReference type="ARBA" id="ARBA00012513"/>
    </source>
</evidence>
<evidence type="ECO:0000256" key="5">
    <source>
        <dbReference type="ARBA" id="ARBA00022777"/>
    </source>
</evidence>
<evidence type="ECO:0000256" key="8">
    <source>
        <dbReference type="ARBA" id="ARBA00048679"/>
    </source>
</evidence>
<accession>A0A240E694</accession>
<name>A0A240E694_9GAMM</name>
<dbReference type="Pfam" id="PF01163">
    <property type="entry name" value="RIO1"/>
    <property type="match status" value="1"/>
</dbReference>
<dbReference type="InterPro" id="IPR011009">
    <property type="entry name" value="Kinase-like_dom_sf"/>
</dbReference>
<evidence type="ECO:0000256" key="6">
    <source>
        <dbReference type="ARBA" id="ARBA00022840"/>
    </source>
</evidence>
<keyword evidence="11" id="KW-1185">Reference proteome</keyword>
<keyword evidence="3" id="KW-0808">Transferase</keyword>
<comment type="catalytic activity">
    <reaction evidence="7">
        <text>L-threonyl-[protein] + ATP = O-phospho-L-threonyl-[protein] + ADP + H(+)</text>
        <dbReference type="Rhea" id="RHEA:46608"/>
        <dbReference type="Rhea" id="RHEA-COMP:11060"/>
        <dbReference type="Rhea" id="RHEA-COMP:11605"/>
        <dbReference type="ChEBI" id="CHEBI:15378"/>
        <dbReference type="ChEBI" id="CHEBI:30013"/>
        <dbReference type="ChEBI" id="CHEBI:30616"/>
        <dbReference type="ChEBI" id="CHEBI:61977"/>
        <dbReference type="ChEBI" id="CHEBI:456216"/>
        <dbReference type="EC" id="2.7.11.1"/>
    </reaction>
</comment>
<evidence type="ECO:0000313" key="11">
    <source>
        <dbReference type="Proteomes" id="UP000219042"/>
    </source>
</evidence>
<dbReference type="OrthoDB" id="8028712at2"/>
<dbReference type="RefSeq" id="WP_097078544.1">
    <property type="nucleotide sequence ID" value="NZ_BAABHT010000001.1"/>
</dbReference>
<feature type="domain" description="RIO-type" evidence="9">
    <location>
        <begin position="72"/>
        <end position="170"/>
    </location>
</feature>
<evidence type="ECO:0000256" key="2">
    <source>
        <dbReference type="ARBA" id="ARBA00022527"/>
    </source>
</evidence>
<evidence type="ECO:0000256" key="4">
    <source>
        <dbReference type="ARBA" id="ARBA00022741"/>
    </source>
</evidence>
<keyword evidence="2" id="KW-0723">Serine/threonine-protein kinase</keyword>
<reference evidence="11" key="1">
    <citation type="submission" date="2016-09" db="EMBL/GenBank/DDBJ databases">
        <authorList>
            <person name="Varghese N."/>
            <person name="Submissions S."/>
        </authorList>
    </citation>
    <scope>NUCLEOTIDE SEQUENCE [LARGE SCALE GENOMIC DNA]</scope>
    <source>
        <strain evidence="11">ANC 4466</strain>
    </source>
</reference>
<keyword evidence="4" id="KW-0547">Nucleotide-binding</keyword>
<dbReference type="EC" id="2.7.11.1" evidence="1"/>
<evidence type="ECO:0000313" key="10">
    <source>
        <dbReference type="EMBL" id="SNX44277.1"/>
    </source>
</evidence>
<dbReference type="SUPFAM" id="SSF56112">
    <property type="entry name" value="Protein kinase-like (PK-like)"/>
    <property type="match status" value="1"/>
</dbReference>
<dbReference type="InterPro" id="IPR018934">
    <property type="entry name" value="RIO_dom"/>
</dbReference>
<sequence>MYNCSPQDFLTQKLATQTASITKYQFKQQTVWIKKASERHSIWLYRIFGIAAKLLRLQALTPVPNLGGQQSIRTEIHRLQALRQQGINVPELLAYNNQGLMIADVGNAEVPSEQLESALKNSASAEDCLHLYKRIVDELHAIHQKEAWLSEAFLRNMVLDKNKHIVFLDFESDPGQYMNQQLCFARDWLCLIFSASIYLKSHDILEQGSSYLYSTVQQESKQTQNAVLSTTKLFHWLNKLPLNKLGKDGYRLTAVLTLLAYLKALM</sequence>